<feature type="region of interest" description="Disordered" evidence="4">
    <location>
        <begin position="1"/>
        <end position="26"/>
    </location>
</feature>
<keyword evidence="3" id="KW-0539">Nucleus</keyword>
<feature type="compositionally biased region" description="Basic residues" evidence="4">
    <location>
        <begin position="84"/>
        <end position="93"/>
    </location>
</feature>
<dbReference type="EnsemblMetazoa" id="SCAU014902-RA">
    <property type="protein sequence ID" value="SCAU014902-PA"/>
    <property type="gene ID" value="SCAU014902"/>
</dbReference>
<dbReference type="Proteomes" id="UP000095300">
    <property type="component" value="Unassembled WGS sequence"/>
</dbReference>
<dbReference type="PANTHER" id="PTHR13471:SF0">
    <property type="entry name" value="NUCLEAR EXOSOME REGULATOR NRDE2"/>
    <property type="match status" value="1"/>
</dbReference>
<dbReference type="GO" id="GO:0031048">
    <property type="term" value="P:regulatory ncRNA-mediated heterochromatin formation"/>
    <property type="evidence" value="ECO:0007669"/>
    <property type="project" value="TreeGrafter"/>
</dbReference>
<dbReference type="VEuPathDB" id="VectorBase:SCAU014902"/>
<feature type="compositionally biased region" description="Polar residues" evidence="4">
    <location>
        <begin position="54"/>
        <end position="83"/>
    </location>
</feature>
<dbReference type="GO" id="GO:0071013">
    <property type="term" value="C:catalytic step 2 spliceosome"/>
    <property type="evidence" value="ECO:0007669"/>
    <property type="project" value="TreeGrafter"/>
</dbReference>
<proteinExistence type="inferred from homology"/>
<dbReference type="KEGG" id="scac:106095012"/>
<accession>A0A1I8Q8N2</accession>
<evidence type="ECO:0000256" key="2">
    <source>
        <dbReference type="ARBA" id="ARBA00009265"/>
    </source>
</evidence>
<name>A0A1I8Q8N2_STOCA</name>
<gene>
    <name evidence="5" type="primary">106095012</name>
</gene>
<dbReference type="OrthoDB" id="297219at2759"/>
<dbReference type="InterPro" id="IPR013633">
    <property type="entry name" value="NRDE-2"/>
</dbReference>
<dbReference type="AlphaFoldDB" id="A0A1I8Q8N2"/>
<dbReference type="GO" id="GO:1902369">
    <property type="term" value="P:negative regulation of RNA catabolic process"/>
    <property type="evidence" value="ECO:0007669"/>
    <property type="project" value="TreeGrafter"/>
</dbReference>
<dbReference type="STRING" id="35570.A0A1I8Q8N2"/>
<dbReference type="Pfam" id="PF08424">
    <property type="entry name" value="NRDE-2"/>
    <property type="match status" value="1"/>
</dbReference>
<evidence type="ECO:0008006" key="7">
    <source>
        <dbReference type="Google" id="ProtNLM"/>
    </source>
</evidence>
<evidence type="ECO:0000313" key="5">
    <source>
        <dbReference type="EnsemblMetazoa" id="SCAU014902-PA"/>
    </source>
</evidence>
<keyword evidence="6" id="KW-1185">Reference proteome</keyword>
<evidence type="ECO:0000256" key="1">
    <source>
        <dbReference type="ARBA" id="ARBA00004123"/>
    </source>
</evidence>
<feature type="region of interest" description="Disordered" evidence="4">
    <location>
        <begin position="51"/>
        <end position="94"/>
    </location>
</feature>
<sequence length="982" mass="114296">MSLFPAYSDETQSKQFSETLPNSTATSSQWLENTSFPAEGLHLASQGVGKALANPTSETDTSVDSCDNEVSSNSRDSLKQITSSRKKEKLKKHTIQETRSANLLDFTGNEDFYVDKKRANQYNAVRTLHKPACPRYRIKYQVLGPKYFVSAKQKSKRYYHNSSLAIDGEKISDTKCYPLTENEYTLQLGELNRKTVENCRDIQSWLDLIVLQDRNPYKWSRLRVAEKKIDYIEKALKFHPSNDELYKVYIATITQCYTSHDVSKMLDAMLSKDPHNLNLWQAQIMCTQGTMARCTVPDVMRIYERCMKKIFHKQVQPSSSAQLDSDSVMMHLFYTLSLFLRQSGLYEQFFALIKLGIELNIPDNTAILDDLQPRIQDETTLVEYEELILQSGLPMNEIWLRVEKLRQGFYFLPFPGDSAKCSDPQRIVFNEDVCHYVYPLKSRENSFKLLLLILKLLKLPFIHTHCLTDQLEGDTDAIEDMLAVYVNPNYNWCSEQMDFFQSLYDFSKEMACSPTFLNHCIGHELYTDCLQKFLTNCSKAYEQVDERKRLVFLMLWCRFHHLLLILEKINKKFNADFAKKGRKMFKALLKHQSNRKCLTLYVEFARYEYEAEAPMEMVDNIFKSLIESYNQDENLSSELAYAYLTYAEILLKSQDIRRACQLISAYALECNVDNDIPSPRKLIALNIMKEKVEQIIKIEESVRIMLLEQYILPDNTLTQVKMYCLLLYALNQKQQALEYMQKILLKFNFSGNPRHQFLREQCFEIYVNLLQLPGGNSYISYSLVQQSIAEALKVYPNNVFLLHKWGSQSSLPWYKLRKGYMTIDPSIKCVILLIALARCRFIRSLSLNVKSVDSRVALMATHADIGYHEVVVRQRVLNLFKFLMQSHMSSTVSSTQPLFTSLRRNSLFWRCYLRCLSDQSCSFELSKQCLLTALDECPWSKALYLDGATFVPQELSHLQDLIIEKQLRIYALPEELEILRER</sequence>
<reference evidence="5" key="1">
    <citation type="submission" date="2020-05" db="UniProtKB">
        <authorList>
            <consortium name="EnsemblMetazoa"/>
        </authorList>
    </citation>
    <scope>IDENTIFICATION</scope>
    <source>
        <strain evidence="5">USDA</strain>
    </source>
</reference>
<evidence type="ECO:0000256" key="4">
    <source>
        <dbReference type="SAM" id="MobiDB-lite"/>
    </source>
</evidence>
<dbReference type="InterPro" id="IPR011990">
    <property type="entry name" value="TPR-like_helical_dom_sf"/>
</dbReference>
<evidence type="ECO:0000313" key="6">
    <source>
        <dbReference type="Proteomes" id="UP000095300"/>
    </source>
</evidence>
<feature type="compositionally biased region" description="Polar residues" evidence="4">
    <location>
        <begin position="9"/>
        <end position="26"/>
    </location>
</feature>
<organism evidence="5 6">
    <name type="scientific">Stomoxys calcitrans</name>
    <name type="common">Stable fly</name>
    <name type="synonym">Conops calcitrans</name>
    <dbReference type="NCBI Taxonomy" id="35570"/>
    <lineage>
        <taxon>Eukaryota</taxon>
        <taxon>Metazoa</taxon>
        <taxon>Ecdysozoa</taxon>
        <taxon>Arthropoda</taxon>
        <taxon>Hexapoda</taxon>
        <taxon>Insecta</taxon>
        <taxon>Pterygota</taxon>
        <taxon>Neoptera</taxon>
        <taxon>Endopterygota</taxon>
        <taxon>Diptera</taxon>
        <taxon>Brachycera</taxon>
        <taxon>Muscomorpha</taxon>
        <taxon>Muscoidea</taxon>
        <taxon>Muscidae</taxon>
        <taxon>Stomoxys</taxon>
    </lineage>
</organism>
<comment type="similarity">
    <text evidence="2">Belongs to the NRDE2 family.</text>
</comment>
<protein>
    <recommendedName>
        <fullName evidence="7">Protein NRDE2 homolog</fullName>
    </recommendedName>
</protein>
<dbReference type="PANTHER" id="PTHR13471">
    <property type="entry name" value="TETRATRICOPEPTIDE-LIKE HELICAL"/>
    <property type="match status" value="1"/>
</dbReference>
<dbReference type="Gene3D" id="1.25.40.10">
    <property type="entry name" value="Tetratricopeptide repeat domain"/>
    <property type="match status" value="1"/>
</dbReference>
<evidence type="ECO:0000256" key="3">
    <source>
        <dbReference type="ARBA" id="ARBA00023242"/>
    </source>
</evidence>
<comment type="subcellular location">
    <subcellularLocation>
        <location evidence="1">Nucleus</location>
    </subcellularLocation>
</comment>